<evidence type="ECO:0000313" key="2">
    <source>
        <dbReference type="Proteomes" id="UP001150581"/>
    </source>
</evidence>
<sequence>MSTYDLPQQVQIQLQDKSQGLTHFAANITYVFKDEPMPLGSDDGALTVVVNMAGDECRPEKVRSLTSTFMVSDYEWSISEESEKVAAILLIQGVSLESHPISTNLPAKADTPASRQQLFSNIQRDAHNLAKRVVLVSQSLDNLDNFESQDSK</sequence>
<dbReference type="EMBL" id="JANBPG010001489">
    <property type="protein sequence ID" value="KAJ1889711.1"/>
    <property type="molecule type" value="Genomic_DNA"/>
</dbReference>
<keyword evidence="2" id="KW-1185">Reference proteome</keyword>
<evidence type="ECO:0000313" key="1">
    <source>
        <dbReference type="EMBL" id="KAJ1889711.1"/>
    </source>
</evidence>
<accession>A0ACC1IBW5</accession>
<name>A0ACC1IBW5_9FUNG</name>
<organism evidence="1 2">
    <name type="scientific">Kickxella alabastrina</name>
    <dbReference type="NCBI Taxonomy" id="61397"/>
    <lineage>
        <taxon>Eukaryota</taxon>
        <taxon>Fungi</taxon>
        <taxon>Fungi incertae sedis</taxon>
        <taxon>Zoopagomycota</taxon>
        <taxon>Kickxellomycotina</taxon>
        <taxon>Kickxellomycetes</taxon>
        <taxon>Kickxellales</taxon>
        <taxon>Kickxellaceae</taxon>
        <taxon>Kickxella</taxon>
    </lineage>
</organism>
<reference evidence="1" key="1">
    <citation type="submission" date="2022-07" db="EMBL/GenBank/DDBJ databases">
        <title>Phylogenomic reconstructions and comparative analyses of Kickxellomycotina fungi.</title>
        <authorList>
            <person name="Reynolds N.K."/>
            <person name="Stajich J.E."/>
            <person name="Barry K."/>
            <person name="Grigoriev I.V."/>
            <person name="Crous P."/>
            <person name="Smith M.E."/>
        </authorList>
    </citation>
    <scope>NUCLEOTIDE SEQUENCE</scope>
    <source>
        <strain evidence="1">Benny 63K</strain>
    </source>
</reference>
<proteinExistence type="predicted"/>
<comment type="caution">
    <text evidence="1">The sequence shown here is derived from an EMBL/GenBank/DDBJ whole genome shotgun (WGS) entry which is preliminary data.</text>
</comment>
<gene>
    <name evidence="1" type="ORF">LPJ66_007884</name>
</gene>
<dbReference type="Proteomes" id="UP001150581">
    <property type="component" value="Unassembled WGS sequence"/>
</dbReference>
<protein>
    <submittedName>
        <fullName evidence="1">Uncharacterized protein</fullName>
    </submittedName>
</protein>